<gene>
    <name evidence="1" type="ORF">LCGC14_1449140</name>
</gene>
<reference evidence="1" key="1">
    <citation type="journal article" date="2015" name="Nature">
        <title>Complex archaea that bridge the gap between prokaryotes and eukaryotes.</title>
        <authorList>
            <person name="Spang A."/>
            <person name="Saw J.H."/>
            <person name="Jorgensen S.L."/>
            <person name="Zaremba-Niedzwiedzka K."/>
            <person name="Martijn J."/>
            <person name="Lind A.E."/>
            <person name="van Eijk R."/>
            <person name="Schleper C."/>
            <person name="Guy L."/>
            <person name="Ettema T.J."/>
        </authorList>
    </citation>
    <scope>NUCLEOTIDE SEQUENCE</scope>
</reference>
<proteinExistence type="predicted"/>
<dbReference type="AlphaFoldDB" id="A0A0F9K4M3"/>
<comment type="caution">
    <text evidence="1">The sequence shown here is derived from an EMBL/GenBank/DDBJ whole genome shotgun (WGS) entry which is preliminary data.</text>
</comment>
<accession>A0A0F9K4M3</accession>
<dbReference type="EMBL" id="LAZR01009961">
    <property type="protein sequence ID" value="KKM69601.1"/>
    <property type="molecule type" value="Genomic_DNA"/>
</dbReference>
<organism evidence="1">
    <name type="scientific">marine sediment metagenome</name>
    <dbReference type="NCBI Taxonomy" id="412755"/>
    <lineage>
        <taxon>unclassified sequences</taxon>
        <taxon>metagenomes</taxon>
        <taxon>ecological metagenomes</taxon>
    </lineage>
</organism>
<name>A0A0F9K4M3_9ZZZZ</name>
<protein>
    <submittedName>
        <fullName evidence="1">Uncharacterized protein</fullName>
    </submittedName>
</protein>
<evidence type="ECO:0000313" key="1">
    <source>
        <dbReference type="EMBL" id="KKM69601.1"/>
    </source>
</evidence>
<sequence length="53" mass="6478">MTKEEFTQMLRSDVEAFDKYIGEYNVRHPDSPYENLKASEWYEMFAMFMVRES</sequence>